<dbReference type="RefSeq" id="WP_212700500.1">
    <property type="nucleotide sequence ID" value="NZ_JADMKU010000005.1"/>
</dbReference>
<feature type="domain" description="AsmA" evidence="2">
    <location>
        <begin position="6"/>
        <end position="175"/>
    </location>
</feature>
<evidence type="ECO:0000259" key="2">
    <source>
        <dbReference type="Pfam" id="PF05170"/>
    </source>
</evidence>
<keyword evidence="1" id="KW-1133">Transmembrane helix</keyword>
<comment type="caution">
    <text evidence="3">The sequence shown here is derived from an EMBL/GenBank/DDBJ whole genome shotgun (WGS) entry which is preliminary data.</text>
</comment>
<protein>
    <submittedName>
        <fullName evidence="3">AsmA family protein</fullName>
    </submittedName>
</protein>
<organism evidence="3 4">
    <name type="scientific">Thalassovita aquimarina</name>
    <dbReference type="NCBI Taxonomy" id="2785917"/>
    <lineage>
        <taxon>Bacteria</taxon>
        <taxon>Pseudomonadati</taxon>
        <taxon>Pseudomonadota</taxon>
        <taxon>Alphaproteobacteria</taxon>
        <taxon>Rhodobacterales</taxon>
        <taxon>Roseobacteraceae</taxon>
        <taxon>Thalassovita</taxon>
    </lineage>
</organism>
<feature type="domain" description="AsmA" evidence="2">
    <location>
        <begin position="360"/>
        <end position="519"/>
    </location>
</feature>
<evidence type="ECO:0000313" key="3">
    <source>
        <dbReference type="EMBL" id="MBR9650988.1"/>
    </source>
</evidence>
<dbReference type="EMBL" id="JADMKU010000005">
    <property type="protein sequence ID" value="MBR9650988.1"/>
    <property type="molecule type" value="Genomic_DNA"/>
</dbReference>
<proteinExistence type="predicted"/>
<evidence type="ECO:0000256" key="1">
    <source>
        <dbReference type="SAM" id="Phobius"/>
    </source>
</evidence>
<dbReference type="PANTHER" id="PTHR30441">
    <property type="entry name" value="DUF748 DOMAIN-CONTAINING PROTEIN"/>
    <property type="match status" value="1"/>
</dbReference>
<dbReference type="Proteomes" id="UP001195941">
    <property type="component" value="Unassembled WGS sequence"/>
</dbReference>
<sequence length="641" mass="66247">MRWVFRLIGFVFVLVGVALIGVIFLPGDRIAQVAADQIRAQTGREVVLKGDSKASFYPVLGISTGALEIANAPWSGSGPLIKADSLKVGVDPMALIGGEVKIVGLEAVNPEILLEKAANGRVNWQLGVEGVAPSGQPSGRSNALALSLDRALISGGVLRYVDHGTGQETRVDDIALDLRWPQYRGAASLKASSRPEGAGALTLTGDIADLAALIEGDVTGIAVKASADGGTVSFDGRAGLPMQAQGLVVADLPDTGAFLASLGFGRVSLPQGLGRRSKVSGDLTLTTAQRLSLRDLSVMLDQNGFAGEVDVDLAAAVPDVTAKLSAGVLDLSGLGGPGGSDSASGWSKAPIDASALGLFNAKVTLGLQGLRVAGLSFGNAGLGITVDRSRAVVTLNRMAGYSGSFAGQVVANNRNGLSVGGNVKVSGVEMQQLLGDLAGITRFTGLSDASVDYLGAGNSVHALMNSLSGKGGVTMGRGTIKGIDLDSLMRKGLATGGTTVFDSLSASFTMEKGDLYNKDLLLQLPVISATGEGRVGLGARDIDYLFTPKAASATSEGGVVIPVRIRGPWSSPKIWPDLEKAIDLNLQDEKKALKEKAETKVKDKLQKELGVEVEEGQSLEDALKKKIEDEAVKGIFDLLKQ</sequence>
<keyword evidence="1" id="KW-0472">Membrane</keyword>
<dbReference type="PANTHER" id="PTHR30441:SF4">
    <property type="entry name" value="PROTEIN ASMA"/>
    <property type="match status" value="1"/>
</dbReference>
<accession>A0ABS5HQV4</accession>
<evidence type="ECO:0000313" key="4">
    <source>
        <dbReference type="Proteomes" id="UP001195941"/>
    </source>
</evidence>
<name>A0ABS5HQV4_9RHOB</name>
<keyword evidence="4" id="KW-1185">Reference proteome</keyword>
<dbReference type="InterPro" id="IPR052894">
    <property type="entry name" value="AsmA-related"/>
</dbReference>
<dbReference type="Pfam" id="PF05170">
    <property type="entry name" value="AsmA"/>
    <property type="match status" value="2"/>
</dbReference>
<keyword evidence="1" id="KW-0812">Transmembrane</keyword>
<feature type="transmembrane region" description="Helical" evidence="1">
    <location>
        <begin position="7"/>
        <end position="27"/>
    </location>
</feature>
<gene>
    <name evidence="3" type="ORF">IT775_07635</name>
</gene>
<dbReference type="InterPro" id="IPR007844">
    <property type="entry name" value="AsmA"/>
</dbReference>
<reference evidence="3 4" key="1">
    <citation type="journal article" date="2021" name="Arch. Microbiol.">
        <title>Thalassobius aquimarinus sp. nov., isolated from the Sea of Japan seashore.</title>
        <authorList>
            <person name="Kurilenko V.V."/>
            <person name="Romanenko L.A."/>
            <person name="Chernysheva N.Y."/>
            <person name="Velansky P.V."/>
            <person name="Tekutyeva L.A."/>
            <person name="Isaeva M.P."/>
            <person name="Mikhailov V.V."/>
        </authorList>
    </citation>
    <scope>NUCLEOTIDE SEQUENCE [LARGE SCALE GENOMIC DNA]</scope>
    <source>
        <strain evidence="3 4">KMM 8518</strain>
    </source>
</reference>